<evidence type="ECO:0000313" key="2">
    <source>
        <dbReference type="EMBL" id="OIJ91875.1"/>
    </source>
</evidence>
<reference evidence="2 3" key="1">
    <citation type="submission" date="2016-10" db="EMBL/GenBank/DDBJ databases">
        <title>Genome sequence of Streptomyces sp. MUSC 1.</title>
        <authorList>
            <person name="Lee L.-H."/>
            <person name="Ser H.-L."/>
            <person name="Law J.W.-F."/>
        </authorList>
    </citation>
    <scope>NUCLEOTIDE SEQUENCE [LARGE SCALE GENOMIC DNA]</scope>
    <source>
        <strain evidence="2 3">MUSC 1</strain>
    </source>
</reference>
<feature type="compositionally biased region" description="Basic residues" evidence="1">
    <location>
        <begin position="21"/>
        <end position="31"/>
    </location>
</feature>
<keyword evidence="3" id="KW-1185">Reference proteome</keyword>
<dbReference type="AlphaFoldDB" id="A0A1S2PER1"/>
<dbReference type="EMBL" id="MLYO01000082">
    <property type="protein sequence ID" value="OIJ91875.1"/>
    <property type="molecule type" value="Genomic_DNA"/>
</dbReference>
<feature type="region of interest" description="Disordered" evidence="1">
    <location>
        <begin position="1"/>
        <end position="38"/>
    </location>
</feature>
<evidence type="ECO:0000256" key="1">
    <source>
        <dbReference type="SAM" id="MobiDB-lite"/>
    </source>
</evidence>
<evidence type="ECO:0000313" key="3">
    <source>
        <dbReference type="Proteomes" id="UP000179642"/>
    </source>
</evidence>
<gene>
    <name evidence="2" type="ORF">BIV23_39490</name>
</gene>
<dbReference type="OrthoDB" id="4255520at2"/>
<accession>A0A1S2PER1</accession>
<protein>
    <submittedName>
        <fullName evidence="2">Uncharacterized protein</fullName>
    </submittedName>
</protein>
<comment type="caution">
    <text evidence="2">The sequence shown here is derived from an EMBL/GenBank/DDBJ whole genome shotgun (WGS) entry which is preliminary data.</text>
</comment>
<name>A0A1S2PER1_9ACTN</name>
<sequence length="83" mass="9496">MRASPRRGSKPPDQVEPVHHFSGRNRRPRRRIPVDSKTQGTAYSLHELSVFLERTGLEGLDVVDLVKSRLIEWRGDGPAAWEH</sequence>
<organism evidence="2 3">
    <name type="scientific">Streptomyces monashensis</name>
    <dbReference type="NCBI Taxonomy" id="1678012"/>
    <lineage>
        <taxon>Bacteria</taxon>
        <taxon>Bacillati</taxon>
        <taxon>Actinomycetota</taxon>
        <taxon>Actinomycetes</taxon>
        <taxon>Kitasatosporales</taxon>
        <taxon>Streptomycetaceae</taxon>
        <taxon>Streptomyces</taxon>
    </lineage>
</organism>
<proteinExistence type="predicted"/>
<dbReference type="Proteomes" id="UP000179642">
    <property type="component" value="Unassembled WGS sequence"/>
</dbReference>